<reference evidence="3" key="1">
    <citation type="journal article" date="2020" name="Stud. Mycol.">
        <title>101 Dothideomycetes genomes: a test case for predicting lifestyles and emergence of pathogens.</title>
        <authorList>
            <person name="Haridas S."/>
            <person name="Albert R."/>
            <person name="Binder M."/>
            <person name="Bloem J."/>
            <person name="Labutti K."/>
            <person name="Salamov A."/>
            <person name="Andreopoulos B."/>
            <person name="Baker S."/>
            <person name="Barry K."/>
            <person name="Bills G."/>
            <person name="Bluhm B."/>
            <person name="Cannon C."/>
            <person name="Castanera R."/>
            <person name="Culley D."/>
            <person name="Daum C."/>
            <person name="Ezra D."/>
            <person name="Gonzalez J."/>
            <person name="Henrissat B."/>
            <person name="Kuo A."/>
            <person name="Liang C."/>
            <person name="Lipzen A."/>
            <person name="Lutzoni F."/>
            <person name="Magnuson J."/>
            <person name="Mondo S."/>
            <person name="Nolan M."/>
            <person name="Ohm R."/>
            <person name="Pangilinan J."/>
            <person name="Park H.-J."/>
            <person name="Ramirez L."/>
            <person name="Alfaro M."/>
            <person name="Sun H."/>
            <person name="Tritt A."/>
            <person name="Yoshinaga Y."/>
            <person name="Zwiers L.-H."/>
            <person name="Turgeon B."/>
            <person name="Goodwin S."/>
            <person name="Spatafora J."/>
            <person name="Crous P."/>
            <person name="Grigoriev I."/>
        </authorList>
    </citation>
    <scope>NUCLEOTIDE SEQUENCE</scope>
    <source>
        <strain evidence="3">CBS 123094</strain>
    </source>
</reference>
<organism evidence="3 4">
    <name type="scientific">Amniculicola lignicola CBS 123094</name>
    <dbReference type="NCBI Taxonomy" id="1392246"/>
    <lineage>
        <taxon>Eukaryota</taxon>
        <taxon>Fungi</taxon>
        <taxon>Dikarya</taxon>
        <taxon>Ascomycota</taxon>
        <taxon>Pezizomycotina</taxon>
        <taxon>Dothideomycetes</taxon>
        <taxon>Pleosporomycetidae</taxon>
        <taxon>Pleosporales</taxon>
        <taxon>Amniculicolaceae</taxon>
        <taxon>Amniculicola</taxon>
    </lineage>
</organism>
<sequence>MTQPSTVNMTFDTSLVDLAQESPHTQEMQKHAQDHPPEPNINVSFSTTEPDSEEDRRRIQPQPPPTDTPSKTSIPPKISTPIQHLPTKDAYDAWASVYDTDGNMLQAIDDLELERLLPDFLDRVVSACTSTSTSIPEAPSAEEQEISIIDLGCGTGRNTAKLTAYAWPTGRKIRITGLDLSEGMLEIARRKLDSFLAKEKDGEMGQRDVMLRLEQCNCFPTFRPESGKEELKENDKETVHGDEDEDVDISPIPQASGPPLRPASAILSTLLLEHIPLTPFFATLTSLLQPHGHALITNMHSDMGVISQAGFVNEAGVKVRPDSWAHTLEETVKVARDCGFEVLGRWEREVRREDVEGGRVGRRGGKWVGVRVWYGVLLRRGG</sequence>
<name>A0A6A5W1M8_9PLEO</name>
<keyword evidence="4" id="KW-1185">Reference proteome</keyword>
<dbReference type="InterPro" id="IPR029063">
    <property type="entry name" value="SAM-dependent_MTases_sf"/>
</dbReference>
<feature type="region of interest" description="Disordered" evidence="1">
    <location>
        <begin position="1"/>
        <end position="83"/>
    </location>
</feature>
<evidence type="ECO:0000256" key="1">
    <source>
        <dbReference type="SAM" id="MobiDB-lite"/>
    </source>
</evidence>
<evidence type="ECO:0000313" key="4">
    <source>
        <dbReference type="Proteomes" id="UP000799779"/>
    </source>
</evidence>
<dbReference type="Pfam" id="PF13649">
    <property type="entry name" value="Methyltransf_25"/>
    <property type="match status" value="1"/>
</dbReference>
<feature type="domain" description="Methyltransferase" evidence="2">
    <location>
        <begin position="148"/>
        <end position="193"/>
    </location>
</feature>
<dbReference type="AlphaFoldDB" id="A0A6A5W1M8"/>
<dbReference type="OrthoDB" id="66144at2759"/>
<dbReference type="Proteomes" id="UP000799779">
    <property type="component" value="Unassembled WGS sequence"/>
</dbReference>
<feature type="compositionally biased region" description="Polar residues" evidence="1">
    <location>
        <begin position="1"/>
        <end position="13"/>
    </location>
</feature>
<dbReference type="EMBL" id="ML977649">
    <property type="protein sequence ID" value="KAF1994898.1"/>
    <property type="molecule type" value="Genomic_DNA"/>
</dbReference>
<dbReference type="GO" id="GO:0010420">
    <property type="term" value="F:polyprenyldihydroxybenzoate methyltransferase activity"/>
    <property type="evidence" value="ECO:0007669"/>
    <property type="project" value="TreeGrafter"/>
</dbReference>
<proteinExistence type="predicted"/>
<accession>A0A6A5W1M8</accession>
<dbReference type="PANTHER" id="PTHR43464:SF52">
    <property type="entry name" value="PUTATIVE-RELATED"/>
    <property type="match status" value="1"/>
</dbReference>
<keyword evidence="3" id="KW-0808">Transferase</keyword>
<feature type="compositionally biased region" description="Basic and acidic residues" evidence="1">
    <location>
        <begin position="27"/>
        <end position="37"/>
    </location>
</feature>
<protein>
    <submittedName>
        <fullName evidence="3">S-adenosyl-L-methionine-dependent methyltransferase</fullName>
    </submittedName>
</protein>
<evidence type="ECO:0000313" key="3">
    <source>
        <dbReference type="EMBL" id="KAF1994898.1"/>
    </source>
</evidence>
<keyword evidence="3" id="KW-0489">Methyltransferase</keyword>
<feature type="compositionally biased region" description="Basic and acidic residues" evidence="1">
    <location>
        <begin position="225"/>
        <end position="241"/>
    </location>
</feature>
<evidence type="ECO:0000259" key="2">
    <source>
        <dbReference type="Pfam" id="PF13649"/>
    </source>
</evidence>
<dbReference type="Gene3D" id="3.40.50.150">
    <property type="entry name" value="Vaccinia Virus protein VP39"/>
    <property type="match status" value="2"/>
</dbReference>
<gene>
    <name evidence="3" type="ORF">P154DRAFT_612512</name>
</gene>
<feature type="region of interest" description="Disordered" evidence="1">
    <location>
        <begin position="224"/>
        <end position="255"/>
    </location>
</feature>
<dbReference type="CDD" id="cd02440">
    <property type="entry name" value="AdoMet_MTases"/>
    <property type="match status" value="1"/>
</dbReference>
<dbReference type="PANTHER" id="PTHR43464">
    <property type="entry name" value="METHYLTRANSFERASE"/>
    <property type="match status" value="1"/>
</dbReference>
<dbReference type="SUPFAM" id="SSF53335">
    <property type="entry name" value="S-adenosyl-L-methionine-dependent methyltransferases"/>
    <property type="match status" value="1"/>
</dbReference>
<dbReference type="InterPro" id="IPR041698">
    <property type="entry name" value="Methyltransf_25"/>
</dbReference>
<dbReference type="GO" id="GO:0032259">
    <property type="term" value="P:methylation"/>
    <property type="evidence" value="ECO:0007669"/>
    <property type="project" value="UniProtKB-KW"/>
</dbReference>